<comment type="caution">
    <text evidence="4">The sequence shown here is derived from an EMBL/GenBank/DDBJ whole genome shotgun (WGS) entry which is preliminary data.</text>
</comment>
<dbReference type="OrthoDB" id="9798772at2"/>
<comment type="subcellular location">
    <subcellularLocation>
        <location evidence="3">Cytoplasm</location>
    </subcellularLocation>
</comment>
<keyword evidence="1 3" id="KW-0996">Nickel insertion</keyword>
<protein>
    <recommendedName>
        <fullName evidence="3">Urease accessory protein UreF</fullName>
    </recommendedName>
</protein>
<dbReference type="PANTHER" id="PTHR33620">
    <property type="entry name" value="UREASE ACCESSORY PROTEIN F"/>
    <property type="match status" value="1"/>
</dbReference>
<keyword evidence="2 3" id="KW-0143">Chaperone</keyword>
<comment type="similarity">
    <text evidence="3">Belongs to the UreF family.</text>
</comment>
<accession>A0A255XUR7</accession>
<reference evidence="4 5" key="1">
    <citation type="submission" date="2017-07" db="EMBL/GenBank/DDBJ databases">
        <title>Elstera cyanobacteriorum sp. nov., a novel bacterium isolated from cyanobacterial aggregates in a eutrophic lake.</title>
        <authorList>
            <person name="Cai H."/>
        </authorList>
    </citation>
    <scope>NUCLEOTIDE SEQUENCE [LARGE SCALE GENOMIC DNA]</scope>
    <source>
        <strain evidence="4 5">TH019</strain>
    </source>
</reference>
<evidence type="ECO:0000313" key="4">
    <source>
        <dbReference type="EMBL" id="OYQ20165.1"/>
    </source>
</evidence>
<sequence>MAAIPRFSMAIVTAGIPIPTNTTMITGMDTTTTIEPAGLTDTLPAELFLWLSPAFPVGGFAFSHGLEKLVEDRAVTDKASLLTWLADLAQYGSLHNDLLLLAEAWRAARAQDRARLAAAADLAAALQPGAERQMETLTQGRGFVATCLAAWEVPNLTFLAQRALNRIAYPICIGTAAADRSVGLLPTLEAYALAFCGNLTSAAIRLSVIGQFDAQRIHAALVPLLKTAALDATAGCLEDLGSACFATDFASLAHETQHTRLFRS</sequence>
<keyword evidence="3" id="KW-0963">Cytoplasm</keyword>
<dbReference type="PANTHER" id="PTHR33620:SF1">
    <property type="entry name" value="UREASE ACCESSORY PROTEIN F"/>
    <property type="match status" value="1"/>
</dbReference>
<dbReference type="HAMAP" id="MF_01385">
    <property type="entry name" value="UreF"/>
    <property type="match status" value="1"/>
</dbReference>
<evidence type="ECO:0000313" key="5">
    <source>
        <dbReference type="Proteomes" id="UP000216361"/>
    </source>
</evidence>
<evidence type="ECO:0000256" key="2">
    <source>
        <dbReference type="ARBA" id="ARBA00023186"/>
    </source>
</evidence>
<dbReference type="AlphaFoldDB" id="A0A255XUR7"/>
<dbReference type="Pfam" id="PF01730">
    <property type="entry name" value="UreF"/>
    <property type="match status" value="1"/>
</dbReference>
<dbReference type="InterPro" id="IPR038277">
    <property type="entry name" value="UreF_sf"/>
</dbReference>
<evidence type="ECO:0000256" key="1">
    <source>
        <dbReference type="ARBA" id="ARBA00022988"/>
    </source>
</evidence>
<gene>
    <name evidence="3" type="primary">ureF</name>
    <name evidence="4" type="ORF">CHR90_05505</name>
</gene>
<comment type="function">
    <text evidence="3">Required for maturation of urease via the functional incorporation of the urease nickel metallocenter.</text>
</comment>
<proteinExistence type="inferred from homology"/>
<dbReference type="GO" id="GO:0005737">
    <property type="term" value="C:cytoplasm"/>
    <property type="evidence" value="ECO:0007669"/>
    <property type="project" value="UniProtKB-SubCell"/>
</dbReference>
<name>A0A255XUR7_9PROT</name>
<dbReference type="Proteomes" id="UP000216361">
    <property type="component" value="Unassembled WGS sequence"/>
</dbReference>
<dbReference type="GO" id="GO:0016151">
    <property type="term" value="F:nickel cation binding"/>
    <property type="evidence" value="ECO:0007669"/>
    <property type="project" value="UniProtKB-UniRule"/>
</dbReference>
<evidence type="ECO:0000256" key="3">
    <source>
        <dbReference type="HAMAP-Rule" id="MF_01385"/>
    </source>
</evidence>
<comment type="subunit">
    <text evidence="3">UreD, UreF and UreG form a complex that acts as a GTP-hydrolysis-dependent molecular chaperone, activating the urease apoprotein by helping to assemble the nickel containing metallocenter of UreC. The UreE protein probably delivers the nickel.</text>
</comment>
<dbReference type="EMBL" id="NOXS01000029">
    <property type="protein sequence ID" value="OYQ20165.1"/>
    <property type="molecule type" value="Genomic_DNA"/>
</dbReference>
<dbReference type="InterPro" id="IPR002639">
    <property type="entry name" value="UreF"/>
</dbReference>
<dbReference type="PIRSF" id="PIRSF009467">
    <property type="entry name" value="Ureas_acces_UreF"/>
    <property type="match status" value="1"/>
</dbReference>
<organism evidence="4 5">
    <name type="scientific">Elstera cyanobacteriorum</name>
    <dbReference type="NCBI Taxonomy" id="2022747"/>
    <lineage>
        <taxon>Bacteria</taxon>
        <taxon>Pseudomonadati</taxon>
        <taxon>Pseudomonadota</taxon>
        <taxon>Alphaproteobacteria</taxon>
        <taxon>Rhodospirillales</taxon>
        <taxon>Rhodospirillaceae</taxon>
        <taxon>Elstera</taxon>
    </lineage>
</organism>
<keyword evidence="5" id="KW-1185">Reference proteome</keyword>
<dbReference type="Gene3D" id="1.10.4190.10">
    <property type="entry name" value="Urease accessory protein UreF"/>
    <property type="match status" value="1"/>
</dbReference>